<gene>
    <name evidence="2" type="ORF">Tci_516587</name>
</gene>
<dbReference type="EMBL" id="BKCJ010279892">
    <property type="protein sequence ID" value="GEZ44614.1"/>
    <property type="molecule type" value="Genomic_DNA"/>
</dbReference>
<reference evidence="2" key="1">
    <citation type="journal article" date="2019" name="Sci. Rep.">
        <title>Draft genome of Tanacetum cinerariifolium, the natural source of mosquito coil.</title>
        <authorList>
            <person name="Yamashiro T."/>
            <person name="Shiraishi A."/>
            <person name="Satake H."/>
            <person name="Nakayama K."/>
        </authorList>
    </citation>
    <scope>NUCLEOTIDE SEQUENCE</scope>
</reference>
<dbReference type="AlphaFoldDB" id="A0A699IGE0"/>
<organism evidence="2">
    <name type="scientific">Tanacetum cinerariifolium</name>
    <name type="common">Dalmatian daisy</name>
    <name type="synonym">Chrysanthemum cinerariifolium</name>
    <dbReference type="NCBI Taxonomy" id="118510"/>
    <lineage>
        <taxon>Eukaryota</taxon>
        <taxon>Viridiplantae</taxon>
        <taxon>Streptophyta</taxon>
        <taxon>Embryophyta</taxon>
        <taxon>Tracheophyta</taxon>
        <taxon>Spermatophyta</taxon>
        <taxon>Magnoliopsida</taxon>
        <taxon>eudicotyledons</taxon>
        <taxon>Gunneridae</taxon>
        <taxon>Pentapetalae</taxon>
        <taxon>asterids</taxon>
        <taxon>campanulids</taxon>
        <taxon>Asterales</taxon>
        <taxon>Asteraceae</taxon>
        <taxon>Asteroideae</taxon>
        <taxon>Anthemideae</taxon>
        <taxon>Anthemidinae</taxon>
        <taxon>Tanacetum</taxon>
    </lineage>
</organism>
<proteinExistence type="predicted"/>
<feature type="region of interest" description="Disordered" evidence="1">
    <location>
        <begin position="1"/>
        <end position="55"/>
    </location>
</feature>
<evidence type="ECO:0000313" key="2">
    <source>
        <dbReference type="EMBL" id="GEZ44614.1"/>
    </source>
</evidence>
<name>A0A699IGE0_TANCI</name>
<comment type="caution">
    <text evidence="2">The sequence shown here is derived from an EMBL/GenBank/DDBJ whole genome shotgun (WGS) entry which is preliminary data.</text>
</comment>
<protein>
    <submittedName>
        <fullName evidence="2">Serine/threonine-protein phosphatase 6 regulatory ankyrin repeat subunit C</fullName>
    </submittedName>
</protein>
<sequence length="127" mass="13760">MRKSGHRSLNLVPIPTPEANMKEIPVPLRQQHSKPTSPQSNKRTLAARSNLPSPTIAKMKHASGLVNGVMQAMPHINRRSQSDSFSRLSVSSHNSHASIDILSGSCSNLMFDEAVASLSNKEHGVVT</sequence>
<feature type="non-terminal residue" evidence="2">
    <location>
        <position position="127"/>
    </location>
</feature>
<feature type="compositionally biased region" description="Polar residues" evidence="1">
    <location>
        <begin position="33"/>
        <end position="43"/>
    </location>
</feature>
<accession>A0A699IGE0</accession>
<evidence type="ECO:0000256" key="1">
    <source>
        <dbReference type="SAM" id="MobiDB-lite"/>
    </source>
</evidence>